<evidence type="ECO:0000313" key="2">
    <source>
        <dbReference type="EMBL" id="JAT03933.1"/>
    </source>
</evidence>
<proteinExistence type="predicted"/>
<dbReference type="EMBL" id="GECU01003774">
    <property type="protein sequence ID" value="JAT03933.1"/>
    <property type="molecule type" value="Transcribed_RNA"/>
</dbReference>
<feature type="compositionally biased region" description="Polar residues" evidence="1">
    <location>
        <begin position="102"/>
        <end position="116"/>
    </location>
</feature>
<feature type="region of interest" description="Disordered" evidence="1">
    <location>
        <begin position="1"/>
        <end position="144"/>
    </location>
</feature>
<dbReference type="AlphaFoldDB" id="A0A1B6JXM8"/>
<protein>
    <submittedName>
        <fullName evidence="2">Uncharacterized protein</fullName>
    </submittedName>
</protein>
<gene>
    <name evidence="2" type="ORF">g.16419</name>
</gene>
<reference evidence="2" key="1">
    <citation type="submission" date="2015-11" db="EMBL/GenBank/DDBJ databases">
        <title>De novo transcriptome assembly of four potential Pierce s Disease insect vectors from Arizona vineyards.</title>
        <authorList>
            <person name="Tassone E.E."/>
        </authorList>
    </citation>
    <scope>NUCLEOTIDE SEQUENCE</scope>
</reference>
<sequence length="352" mass="39651">SMHNSKLGMSQIPTESSSASQRFAAPKHYQPFSQEISSDAVNQYKKYEFNPDENTKLTQDSSQQTLNCQQQSMHNSKLGMSQIPTESSSASQRFAAPKHYQPLSQGMSSDAVNQYRQYEFNPDENTKLIQDSSQQTPNYQQQPMHNSKLEISQIPTVSSAASQRFALPGNYQSFPQGITSDAVNQHKKYEFNPDENTKLTQDSSQQTLNCQQQSMHNSKLGMSQIPTESSSASQRFAAPKHYQPFSQGISADAVNHHRKYEFNPDENTKLTQYNFQQFSKNGQQNVPVAPYGVEQQKHSTVSVSPNPTFVQAFIPQTFQNYEDEDDGEFSYPTVSKQIQTGAIKIIRGPVTE</sequence>
<name>A0A1B6JXM8_9HEMI</name>
<feature type="non-terminal residue" evidence="2">
    <location>
        <position position="1"/>
    </location>
</feature>
<feature type="compositionally biased region" description="Polar residues" evidence="1">
    <location>
        <begin position="31"/>
        <end position="41"/>
    </location>
</feature>
<accession>A0A1B6JXM8</accession>
<feature type="compositionally biased region" description="Basic and acidic residues" evidence="1">
    <location>
        <begin position="45"/>
        <end position="55"/>
    </location>
</feature>
<feature type="compositionally biased region" description="Polar residues" evidence="1">
    <location>
        <begin position="56"/>
        <end position="92"/>
    </location>
</feature>
<feature type="compositionally biased region" description="Polar residues" evidence="1">
    <location>
        <begin position="127"/>
        <end position="144"/>
    </location>
</feature>
<evidence type="ECO:0000256" key="1">
    <source>
        <dbReference type="SAM" id="MobiDB-lite"/>
    </source>
</evidence>
<organism evidence="2">
    <name type="scientific">Homalodisca liturata</name>
    <dbReference type="NCBI Taxonomy" id="320908"/>
    <lineage>
        <taxon>Eukaryota</taxon>
        <taxon>Metazoa</taxon>
        <taxon>Ecdysozoa</taxon>
        <taxon>Arthropoda</taxon>
        <taxon>Hexapoda</taxon>
        <taxon>Insecta</taxon>
        <taxon>Pterygota</taxon>
        <taxon>Neoptera</taxon>
        <taxon>Paraneoptera</taxon>
        <taxon>Hemiptera</taxon>
        <taxon>Auchenorrhyncha</taxon>
        <taxon>Membracoidea</taxon>
        <taxon>Cicadellidae</taxon>
        <taxon>Cicadellinae</taxon>
        <taxon>Proconiini</taxon>
        <taxon>Homalodisca</taxon>
    </lineage>
</organism>
<feature type="compositionally biased region" description="Polar residues" evidence="1">
    <location>
        <begin position="1"/>
        <end position="21"/>
    </location>
</feature>